<comment type="caution">
    <text evidence="1">The sequence shown here is derived from an EMBL/GenBank/DDBJ whole genome shotgun (WGS) entry which is preliminary data.</text>
</comment>
<accession>A0ABV0TZM1</accession>
<sequence length="115" mass="13192">MLSLSKPVLPNLFVFHSSLEVFKESMLQNSKVFKAFLKETISQYNRSSTILNSGHAVLSHIFIFVSCQTHLDCLSHSSKAQLKFNKLQVYSCDGRTENIFLWHTSQTSTWHVNNI</sequence>
<organism evidence="1 2">
    <name type="scientific">Ilyodon furcidens</name>
    <name type="common">goldbreast splitfin</name>
    <dbReference type="NCBI Taxonomy" id="33524"/>
    <lineage>
        <taxon>Eukaryota</taxon>
        <taxon>Metazoa</taxon>
        <taxon>Chordata</taxon>
        <taxon>Craniata</taxon>
        <taxon>Vertebrata</taxon>
        <taxon>Euteleostomi</taxon>
        <taxon>Actinopterygii</taxon>
        <taxon>Neopterygii</taxon>
        <taxon>Teleostei</taxon>
        <taxon>Neoteleostei</taxon>
        <taxon>Acanthomorphata</taxon>
        <taxon>Ovalentaria</taxon>
        <taxon>Atherinomorphae</taxon>
        <taxon>Cyprinodontiformes</taxon>
        <taxon>Goodeidae</taxon>
        <taxon>Ilyodon</taxon>
    </lineage>
</organism>
<proteinExistence type="predicted"/>
<dbReference type="Proteomes" id="UP001482620">
    <property type="component" value="Unassembled WGS sequence"/>
</dbReference>
<reference evidence="1 2" key="1">
    <citation type="submission" date="2021-06" db="EMBL/GenBank/DDBJ databases">
        <authorList>
            <person name="Palmer J.M."/>
        </authorList>
    </citation>
    <scope>NUCLEOTIDE SEQUENCE [LARGE SCALE GENOMIC DNA]</scope>
    <source>
        <strain evidence="2">if_2019</strain>
        <tissue evidence="1">Muscle</tissue>
    </source>
</reference>
<evidence type="ECO:0000313" key="1">
    <source>
        <dbReference type="EMBL" id="MEQ2237777.1"/>
    </source>
</evidence>
<evidence type="ECO:0000313" key="2">
    <source>
        <dbReference type="Proteomes" id="UP001482620"/>
    </source>
</evidence>
<dbReference type="EMBL" id="JAHRIQ010049699">
    <property type="protein sequence ID" value="MEQ2237777.1"/>
    <property type="molecule type" value="Genomic_DNA"/>
</dbReference>
<name>A0ABV0TZM1_9TELE</name>
<keyword evidence="2" id="KW-1185">Reference proteome</keyword>
<protein>
    <submittedName>
        <fullName evidence="1">Uncharacterized protein</fullName>
    </submittedName>
</protein>
<gene>
    <name evidence="1" type="ORF">ILYODFUR_026478</name>
</gene>